<gene>
    <name evidence="1" type="ORF">E0687_04320</name>
</gene>
<name>A0A4Y9FCN7_9DEIN</name>
<protein>
    <recommendedName>
        <fullName evidence="3">Ig-like domain-containing protein</fullName>
    </recommendedName>
</protein>
<reference evidence="1 2" key="1">
    <citation type="submission" date="2019-03" db="EMBL/GenBank/DDBJ databases">
        <title>Thermus tengchongensis species for the arsenic transformation mechanism.</title>
        <authorList>
            <person name="Yuan G.C."/>
        </authorList>
    </citation>
    <scope>NUCLEOTIDE SEQUENCE [LARGE SCALE GENOMIC DNA]</scope>
    <source>
        <strain evidence="1 2">15W</strain>
    </source>
</reference>
<proteinExistence type="predicted"/>
<evidence type="ECO:0008006" key="3">
    <source>
        <dbReference type="Google" id="ProtNLM"/>
    </source>
</evidence>
<evidence type="ECO:0000313" key="2">
    <source>
        <dbReference type="Proteomes" id="UP000297668"/>
    </source>
</evidence>
<dbReference type="PROSITE" id="PS51257">
    <property type="entry name" value="PROKAR_LIPOPROTEIN"/>
    <property type="match status" value="1"/>
</dbReference>
<dbReference type="Gene3D" id="2.60.40.10">
    <property type="entry name" value="Immunoglobulins"/>
    <property type="match status" value="6"/>
</dbReference>
<sequence length="1019" mass="107452">MKLRLAFAVGVVAFLALLGGCANWSGQGPASGSVSLSVAIEKPRADAPTNSRQLVVKATATGGRIDRVEVEYQGPQSGKVSLSPQTGSWLGDLPGALPSGSYTLTAKAYSGSQVKDSVPVKFTLDVDPPTVQFLAPSLSVLGSGSVEVRVRATDALSGVLGVQLYAGTRLLGDMTPTSSGEYVFSLDASSLASGSVSLRAVAKDGAGNQGEATLAITVDKTPPKVTWLQPADGAVVSGTVLLRVEATDNVGVAKVEFFAGSTKIGEDNSAPYEISWNTAAYPDGPVTLKARAVDGAGNVSSEATLTVTVDQTVADKGAPVVRFVSPAGGVLLKGVATVEVEAEDTGTPATGVQQVQLYEGGTLLGTSTVGVGNRYVFTVDTAKLADGARELRAVAVDRAGNRGEARLTVTVDNTPPVVVWESPVEGQKIRRGAPNPFTLKVRVLDLNPDPSGIVYEVNGVPLAGDSWLISEDGRYTLTARVKDLAGNEAFASIRVDVDTEPPVVEWVAPSPGLAVSGRVNLRIKAEDTPGVRRAFVLVEVNGSALFAVDATSTDGIYWDATLDTSSLPNREVTLQAIAENENRLQSTAALEVKVNNPDLEKPIVEWLDPVDGQNVAGRVTLRVRALDNQSVREVRIYVGGTLWRTLAPPFDPPEWDTLGVADGPVVLKAIAIDDAGNRSDPAEIQVNVRNQGVPPALSILNPAEGEAVGVQFQVRASVTKQGTPFSWIPQNGNNLWARVYDYRGSLVQEVPLLVNGAQPANNADSVVEASFDLGNVPADLYRLVVEGFVEVNGTTFRLYQERLVSVEVSSNLPPALVIYSPRQGTVLAANTLHIVGDVTDDSGRVHAVEVRMIAGTCAAPGQENYLLRYEAAPYGLFHMEVPLDGHPDIRDGFYCLRVVAIDADNLTLRNIQEFDVRVNRMAPVPVANISVSTSSVPVKPGDSATWSVDFYGPATYVVLLRKDGQIVESYREQNSLVSVSRPFSEGDVGVWDVLVVFERGGVQGAAQGGSVAVIAPTGP</sequence>
<dbReference type="InterPro" id="IPR013783">
    <property type="entry name" value="Ig-like_fold"/>
</dbReference>
<comment type="caution">
    <text evidence="1">The sequence shown here is derived from an EMBL/GenBank/DDBJ whole genome shotgun (WGS) entry which is preliminary data.</text>
</comment>
<dbReference type="AlphaFoldDB" id="A0A4Y9FCN7"/>
<dbReference type="Pfam" id="PF17957">
    <property type="entry name" value="Big_7"/>
    <property type="match status" value="4"/>
</dbReference>
<dbReference type="EMBL" id="SJZF01000005">
    <property type="protein sequence ID" value="TFU26954.1"/>
    <property type="molecule type" value="Genomic_DNA"/>
</dbReference>
<dbReference type="RefSeq" id="WP_135259871.1">
    <property type="nucleotide sequence ID" value="NZ_SJZF01000005.1"/>
</dbReference>
<evidence type="ECO:0000313" key="1">
    <source>
        <dbReference type="EMBL" id="TFU26954.1"/>
    </source>
</evidence>
<accession>A0A4Y9FCN7</accession>
<organism evidence="1 2">
    <name type="scientific">Thermus tengchongensis</name>
    <dbReference type="NCBI Taxonomy" id="1214928"/>
    <lineage>
        <taxon>Bacteria</taxon>
        <taxon>Thermotogati</taxon>
        <taxon>Deinococcota</taxon>
        <taxon>Deinococci</taxon>
        <taxon>Thermales</taxon>
        <taxon>Thermaceae</taxon>
        <taxon>Thermus</taxon>
    </lineage>
</organism>
<dbReference type="Proteomes" id="UP000297668">
    <property type="component" value="Unassembled WGS sequence"/>
</dbReference>